<accession>A0A378HZ44</accession>
<dbReference type="AlphaFoldDB" id="A0A378HZ44"/>
<dbReference type="Proteomes" id="UP000254968">
    <property type="component" value="Unassembled WGS sequence"/>
</dbReference>
<organism evidence="1 2">
    <name type="scientific">Legionella beliardensis</name>
    <dbReference type="NCBI Taxonomy" id="91822"/>
    <lineage>
        <taxon>Bacteria</taxon>
        <taxon>Pseudomonadati</taxon>
        <taxon>Pseudomonadota</taxon>
        <taxon>Gammaproteobacteria</taxon>
        <taxon>Legionellales</taxon>
        <taxon>Legionellaceae</taxon>
        <taxon>Legionella</taxon>
    </lineage>
</organism>
<gene>
    <name evidence="1" type="ORF">NCTC13315_00536</name>
</gene>
<proteinExistence type="predicted"/>
<dbReference type="EMBL" id="UGNV01000001">
    <property type="protein sequence ID" value="STX28013.1"/>
    <property type="molecule type" value="Genomic_DNA"/>
</dbReference>
<sequence length="253" mass="28833">MNVHEEYSLHTEINWSFLLIYKRNDYITKGFNMITVDDIKQLIIDCQLMGKWGLDNGISAEIPDLILDVLKPPCDFLGTSTNPAIFINQFTYRQLSNKHPNWVLNQTIAIKPTLLKQSDLDIIGTIIHEVGHAFNVAAGIPNTENNAYIFEIEVLLKLFNGENDLLSNCSAQNLKDYFQSRLPNYKRGIASNDYLAKLVYSLNKQLNLDPTLSCPLFKIKESSFMCSPLKFFNPLKPQTSYDTVTTNLPSQVY</sequence>
<evidence type="ECO:0000313" key="2">
    <source>
        <dbReference type="Proteomes" id="UP000254968"/>
    </source>
</evidence>
<keyword evidence="2" id="KW-1185">Reference proteome</keyword>
<evidence type="ECO:0000313" key="1">
    <source>
        <dbReference type="EMBL" id="STX28013.1"/>
    </source>
</evidence>
<name>A0A378HZ44_9GAMM</name>
<reference evidence="1 2" key="1">
    <citation type="submission" date="2018-06" db="EMBL/GenBank/DDBJ databases">
        <authorList>
            <consortium name="Pathogen Informatics"/>
            <person name="Doyle S."/>
        </authorList>
    </citation>
    <scope>NUCLEOTIDE SEQUENCE [LARGE SCALE GENOMIC DNA]</scope>
    <source>
        <strain evidence="1 2">NCTC13315</strain>
    </source>
</reference>
<protein>
    <submittedName>
        <fullName evidence="1">Uncharacterized protein</fullName>
    </submittedName>
</protein>